<proteinExistence type="predicted"/>
<dbReference type="PANTHER" id="PTHR46323:SF2">
    <property type="entry name" value="BETA-GALACTOSIDASE"/>
    <property type="match status" value="1"/>
</dbReference>
<dbReference type="SUPFAM" id="SSF49303">
    <property type="entry name" value="beta-Galactosidase/glucuronidase domain"/>
    <property type="match status" value="1"/>
</dbReference>
<dbReference type="Pfam" id="PF02929">
    <property type="entry name" value="Bgal_small_N"/>
    <property type="match status" value="1"/>
</dbReference>
<dbReference type="GO" id="GO:0030246">
    <property type="term" value="F:carbohydrate binding"/>
    <property type="evidence" value="ECO:0007669"/>
    <property type="project" value="InterPro"/>
</dbReference>
<dbReference type="SUPFAM" id="SSF74650">
    <property type="entry name" value="Galactose mutarotase-like"/>
    <property type="match status" value="1"/>
</dbReference>
<dbReference type="Gene3D" id="2.70.98.10">
    <property type="match status" value="1"/>
</dbReference>
<protein>
    <recommendedName>
        <fullName evidence="2">beta-galactosidase</fullName>
        <ecNumber evidence="2">3.2.1.23</ecNumber>
    </recommendedName>
</protein>
<sequence>AADASWAKRGHVVAWDQFQLPFPVPAAPEADVAAMPSISLRQSGDAIAVTGEDFTLRVGISSGAIESFEFRGKQLIAEPLVPNFWRAPTDNDIGNGMPKRQAVWQQAGPGRAVTEVHAEQLSAQVVRISVEATLPAANSNYRSTYTFYGSGHVAVECSIDAADSLPNLPRFGMQMQMPGEFNMMTWYGRGPHETYWDRKTGAAVGIYSGPVEEQIHQYVRPQENGNRTDVRWVALTNSDGIGLLAVGMPLLSVSAWPYTMRDLEEANHIHELPRRDTITVNLDYKQMGVGGDNSWGARPHSQYTLPPKPYSYRFSLTPIPGKAASLAELSRRSFE</sequence>
<feature type="non-terminal residue" evidence="6">
    <location>
        <position position="1"/>
    </location>
</feature>
<dbReference type="Gene3D" id="2.60.40.10">
    <property type="entry name" value="Immunoglobulins"/>
    <property type="match status" value="1"/>
</dbReference>
<comment type="catalytic activity">
    <reaction evidence="1">
        <text>Hydrolysis of terminal non-reducing beta-D-galactose residues in beta-D-galactosides.</text>
        <dbReference type="EC" id="3.2.1.23"/>
    </reaction>
</comment>
<dbReference type="EMBL" id="BARS01003277">
    <property type="protein sequence ID" value="GAF80364.1"/>
    <property type="molecule type" value="Genomic_DNA"/>
</dbReference>
<dbReference type="InterPro" id="IPR036156">
    <property type="entry name" value="Beta-gal/glucu_dom_sf"/>
</dbReference>
<dbReference type="GO" id="GO:0009341">
    <property type="term" value="C:beta-galactosidase complex"/>
    <property type="evidence" value="ECO:0007669"/>
    <property type="project" value="InterPro"/>
</dbReference>
<evidence type="ECO:0000256" key="1">
    <source>
        <dbReference type="ARBA" id="ARBA00001412"/>
    </source>
</evidence>
<dbReference type="GO" id="GO:0005990">
    <property type="term" value="P:lactose catabolic process"/>
    <property type="evidence" value="ECO:0007669"/>
    <property type="project" value="TreeGrafter"/>
</dbReference>
<name>X0SH74_9ZZZZ</name>
<dbReference type="SMART" id="SM01038">
    <property type="entry name" value="Bgal_small_N"/>
    <property type="match status" value="1"/>
</dbReference>
<dbReference type="PANTHER" id="PTHR46323">
    <property type="entry name" value="BETA-GALACTOSIDASE"/>
    <property type="match status" value="1"/>
</dbReference>
<reference evidence="6" key="1">
    <citation type="journal article" date="2014" name="Front. Microbiol.">
        <title>High frequency of phylogenetically diverse reductive dehalogenase-homologous genes in deep subseafloor sedimentary metagenomes.</title>
        <authorList>
            <person name="Kawai M."/>
            <person name="Futagami T."/>
            <person name="Toyoda A."/>
            <person name="Takaki Y."/>
            <person name="Nishi S."/>
            <person name="Hori S."/>
            <person name="Arai W."/>
            <person name="Tsubouchi T."/>
            <person name="Morono Y."/>
            <person name="Uchiyama I."/>
            <person name="Ito T."/>
            <person name="Fujiyama A."/>
            <person name="Inagaki F."/>
            <person name="Takami H."/>
        </authorList>
    </citation>
    <scope>NUCLEOTIDE SEQUENCE</scope>
    <source>
        <strain evidence="6">Expedition CK06-06</strain>
    </source>
</reference>
<dbReference type="InterPro" id="IPR014718">
    <property type="entry name" value="GH-type_carb-bd"/>
</dbReference>
<accession>X0SH74</accession>
<dbReference type="InterPro" id="IPR013783">
    <property type="entry name" value="Ig-like_fold"/>
</dbReference>
<gene>
    <name evidence="6" type="ORF">S01H1_06336</name>
</gene>
<evidence type="ECO:0000256" key="2">
    <source>
        <dbReference type="ARBA" id="ARBA00012756"/>
    </source>
</evidence>
<feature type="domain" description="Beta galactosidase small chain/" evidence="5">
    <location>
        <begin position="48"/>
        <end position="317"/>
    </location>
</feature>
<dbReference type="GO" id="GO:0004565">
    <property type="term" value="F:beta-galactosidase activity"/>
    <property type="evidence" value="ECO:0007669"/>
    <property type="project" value="UniProtKB-EC"/>
</dbReference>
<organism evidence="6">
    <name type="scientific">marine sediment metagenome</name>
    <dbReference type="NCBI Taxonomy" id="412755"/>
    <lineage>
        <taxon>unclassified sequences</taxon>
        <taxon>metagenomes</taxon>
        <taxon>ecological metagenomes</taxon>
    </lineage>
</organism>
<dbReference type="InterPro" id="IPR004199">
    <property type="entry name" value="B-gal_small/dom_5"/>
</dbReference>
<dbReference type="AlphaFoldDB" id="X0SH74"/>
<comment type="caution">
    <text evidence="6">The sequence shown here is derived from an EMBL/GenBank/DDBJ whole genome shotgun (WGS) entry which is preliminary data.</text>
</comment>
<keyword evidence="4" id="KW-0326">Glycosidase</keyword>
<evidence type="ECO:0000256" key="3">
    <source>
        <dbReference type="ARBA" id="ARBA00022801"/>
    </source>
</evidence>
<evidence type="ECO:0000256" key="4">
    <source>
        <dbReference type="ARBA" id="ARBA00023295"/>
    </source>
</evidence>
<evidence type="ECO:0000313" key="6">
    <source>
        <dbReference type="EMBL" id="GAF80364.1"/>
    </source>
</evidence>
<dbReference type="EC" id="3.2.1.23" evidence="2"/>
<keyword evidence="3" id="KW-0378">Hydrolase</keyword>
<dbReference type="InterPro" id="IPR011013">
    <property type="entry name" value="Gal_mutarotase_sf_dom"/>
</dbReference>
<dbReference type="InterPro" id="IPR050347">
    <property type="entry name" value="Bact_Beta-galactosidase"/>
</dbReference>
<evidence type="ECO:0000259" key="5">
    <source>
        <dbReference type="SMART" id="SM01038"/>
    </source>
</evidence>